<feature type="domain" description="Transglycosylase SLT" evidence="2">
    <location>
        <begin position="731"/>
        <end position="826"/>
    </location>
</feature>
<gene>
    <name evidence="3" type="ORF">I2F25_00480</name>
</gene>
<dbReference type="Proteomes" id="UP001339883">
    <property type="component" value="Unassembled WGS sequence"/>
</dbReference>
<organism evidence="3 4">
    <name type="scientific">Acinetobacter pollinis</name>
    <dbReference type="NCBI Taxonomy" id="2605270"/>
    <lineage>
        <taxon>Bacteria</taxon>
        <taxon>Pseudomonadati</taxon>
        <taxon>Pseudomonadota</taxon>
        <taxon>Gammaproteobacteria</taxon>
        <taxon>Moraxellales</taxon>
        <taxon>Moraxellaceae</taxon>
        <taxon>Acinetobacter</taxon>
    </lineage>
</organism>
<protein>
    <submittedName>
        <fullName evidence="3">Transglycosylase SLT domain-containing protein</fullName>
    </submittedName>
</protein>
<comment type="caution">
    <text evidence="3">The sequence shown here is derived from an EMBL/GenBank/DDBJ whole genome shotgun (WGS) entry which is preliminary data.</text>
</comment>
<evidence type="ECO:0000256" key="1">
    <source>
        <dbReference type="SAM" id="Coils"/>
    </source>
</evidence>
<dbReference type="EMBL" id="VTDN01000001">
    <property type="protein sequence ID" value="MEB5475539.1"/>
    <property type="molecule type" value="Genomic_DNA"/>
</dbReference>
<dbReference type="RefSeq" id="WP_325774199.1">
    <property type="nucleotide sequence ID" value="NZ_VTDN01000001.1"/>
</dbReference>
<dbReference type="Gene3D" id="1.10.530.10">
    <property type="match status" value="1"/>
</dbReference>
<accession>A0ABU6DNW1</accession>
<name>A0ABU6DNW1_9GAMM</name>
<keyword evidence="4" id="KW-1185">Reference proteome</keyword>
<dbReference type="CDD" id="cd00254">
    <property type="entry name" value="LT-like"/>
    <property type="match status" value="1"/>
</dbReference>
<keyword evidence="1" id="KW-0175">Coiled coil</keyword>
<evidence type="ECO:0000313" key="4">
    <source>
        <dbReference type="Proteomes" id="UP001339883"/>
    </source>
</evidence>
<evidence type="ECO:0000259" key="2">
    <source>
        <dbReference type="Pfam" id="PF01464"/>
    </source>
</evidence>
<proteinExistence type="predicted"/>
<evidence type="ECO:0000313" key="3">
    <source>
        <dbReference type="EMBL" id="MEB5475539.1"/>
    </source>
</evidence>
<dbReference type="InterPro" id="IPR008258">
    <property type="entry name" value="Transglycosylase_SLT_dom_1"/>
</dbReference>
<dbReference type="SUPFAM" id="SSF53955">
    <property type="entry name" value="Lysozyme-like"/>
    <property type="match status" value="1"/>
</dbReference>
<dbReference type="Pfam" id="PF01464">
    <property type="entry name" value="SLT"/>
    <property type="match status" value="1"/>
</dbReference>
<sequence>MATKLGTLTLDLATRIAEFTGPLDQAEKKAKSSTGSIAKDFERAGSSIKVLAASVATVATSFISFDKIIDVQRNFDKLNASLVTSTGSTANAAKAFTMLQQFAKDTPYGLNQSVEAFTKLTNLGLNPSKEALTSYGNTAAAMGTDLMQMIEAVADATTGEFERLKAYGITASQQGGKVALNFQGTTQVIDKSSKAIEKYLMRIGNVDFASGMINRNKTLDGSITALDDNIDALVLSISQSGIGDGLKTSVDGINTSLGYLTNHLDEVKDAAIVVGSVIAGRMVKSLVYSTSAMVVDIATTRMKIAEDYNLARAELVATSAMVRTAVAARASRDTFIRATAATEAETAALMASARANYQKAAAARQATLATTLLGNATKGTLALFGGPLGLAIAVGSVAASFLLMKDSSSDAQQALEDQGLTVDELKEKWKNLNAEQLKTKSLNAADEIKAQNEKIQDSFKQLEMIVGGFNFEGLNLDKRKTEAVIQYIDDIKAGGDRAASALKNLESKHIVSDDQLNQIASLGGSVKAARTEIEKQQKIQDIANEASNASVDLMKKQNALLTDQARALGLTAQQWAGLTNSQREFATEVANEKLKQEFIKQKTKEGMSYEKATLTADALVKSGMSLALPEQQPAWMKNPVFGQGALTNSKMLFSGATSPYNLDHKEALSWSKLPFSIGNISANLPNQISSEQQDIVNQYIRNNGSFELKPSQLKEFAKVRAIATRHNFADLESTNGIPAGSLSAIMMNESRGDTYRNGKLLTSKNGAQGAFQFMPGTAKQYGVDVTNIDSSASGAAKYLSYLFEKFNGDMEKVFAAYHAGEGNVERGTNLGPLTQQYVENAKKYTAAANGQVTVDQSLYQPSQAAQVKHINEVATAQKALKDASRDFDIQYAFDDLKKLKLEHDKTVQDIKDKLSADPEKLKQVLTAEGEKYESQRTELIANKKAEYQQYFSFETTRITQIEESYAKEKSLIDANTSFNKEQKKELKAAKDRQMQDEINAEKRAIQDRISTVYEAYSYETEIMMKRYQRERDEIVQTRNMDPKERVAKLQVNTMDQFHTLNTSSDKVQAWQRNANEYLFQRNSPNAKALWDMQNQYSSDSQSLTGDYNNNIAGINQISDEDDRNQKLLQAHEQYLQAKQALDQKYTSQENDLRNTQFQNQLSSADALVSSTSTAWASMTGIIKDKAGEQSGVYKTMFAMQQAFAIASATINAFQAYSQIMGSEWYLDIVSKETAASIALGMGMANVGMIAAQTIAGFSEGGYTGDGGVFEPAGVVHKGEVVFSQADVARLGGVGAVEGIRKGIKGYSDGGVVGGVSGSISSQLSSNSQQQGDVNIEVNVTGSGTTTSGGNTDNQKQLGKMIGNAVRTIIRQEQRQGGLLSK</sequence>
<reference evidence="3 4" key="1">
    <citation type="submission" date="2019-08" db="EMBL/GenBank/DDBJ databases">
        <title>Five species of Acinetobacter isolated from floral nectar and animal pollinators.</title>
        <authorList>
            <person name="Hendry T.A."/>
        </authorList>
    </citation>
    <scope>NUCLEOTIDE SEQUENCE [LARGE SCALE GENOMIC DNA]</scope>
    <source>
        <strain evidence="3 4">MD18.27</strain>
    </source>
</reference>
<feature type="coiled-coil region" evidence="1">
    <location>
        <begin position="415"/>
        <end position="465"/>
    </location>
</feature>
<dbReference type="InterPro" id="IPR023346">
    <property type="entry name" value="Lysozyme-like_dom_sf"/>
</dbReference>